<reference evidence="3" key="1">
    <citation type="journal article" date="2020" name="Stud. Mycol.">
        <title>101 Dothideomycetes genomes: a test case for predicting lifestyles and emergence of pathogens.</title>
        <authorList>
            <person name="Haridas S."/>
            <person name="Albert R."/>
            <person name="Binder M."/>
            <person name="Bloem J."/>
            <person name="Labutti K."/>
            <person name="Salamov A."/>
            <person name="Andreopoulos B."/>
            <person name="Baker S."/>
            <person name="Barry K."/>
            <person name="Bills G."/>
            <person name="Bluhm B."/>
            <person name="Cannon C."/>
            <person name="Castanera R."/>
            <person name="Culley D."/>
            <person name="Daum C."/>
            <person name="Ezra D."/>
            <person name="Gonzalez J."/>
            <person name="Henrissat B."/>
            <person name="Kuo A."/>
            <person name="Liang C."/>
            <person name="Lipzen A."/>
            <person name="Lutzoni F."/>
            <person name="Magnuson J."/>
            <person name="Mondo S."/>
            <person name="Nolan M."/>
            <person name="Ohm R."/>
            <person name="Pangilinan J."/>
            <person name="Park H.-J."/>
            <person name="Ramirez L."/>
            <person name="Alfaro M."/>
            <person name="Sun H."/>
            <person name="Tritt A."/>
            <person name="Yoshinaga Y."/>
            <person name="Zwiers L.-H."/>
            <person name="Turgeon B."/>
            <person name="Goodwin S."/>
            <person name="Spatafora J."/>
            <person name="Crous P."/>
            <person name="Grigoriev I."/>
        </authorList>
    </citation>
    <scope>NUCLEOTIDE SEQUENCE</scope>
    <source>
        <strain evidence="3">HMLAC05119</strain>
    </source>
</reference>
<evidence type="ECO:0000256" key="1">
    <source>
        <dbReference type="ARBA" id="ARBA00006484"/>
    </source>
</evidence>
<dbReference type="Pfam" id="PF00106">
    <property type="entry name" value="adh_short"/>
    <property type="match status" value="1"/>
</dbReference>
<dbReference type="InterPro" id="IPR051468">
    <property type="entry name" value="Fungal_SecMetab_SDRs"/>
</dbReference>
<proteinExistence type="inferred from homology"/>
<protein>
    <recommendedName>
        <fullName evidence="5">Short chain dehydrogenase</fullName>
    </recommendedName>
</protein>
<dbReference type="InterPro" id="IPR002347">
    <property type="entry name" value="SDR_fam"/>
</dbReference>
<organism evidence="3 4">
    <name type="scientific">Ampelomyces quisqualis</name>
    <name type="common">Powdery mildew agent</name>
    <dbReference type="NCBI Taxonomy" id="50730"/>
    <lineage>
        <taxon>Eukaryota</taxon>
        <taxon>Fungi</taxon>
        <taxon>Dikarya</taxon>
        <taxon>Ascomycota</taxon>
        <taxon>Pezizomycotina</taxon>
        <taxon>Dothideomycetes</taxon>
        <taxon>Pleosporomycetidae</taxon>
        <taxon>Pleosporales</taxon>
        <taxon>Pleosporineae</taxon>
        <taxon>Phaeosphaeriaceae</taxon>
        <taxon>Ampelomyces</taxon>
    </lineage>
</organism>
<accession>A0A6A5QHJ6</accession>
<gene>
    <name evidence="3" type="ORF">BDU57DRAFT_479244</name>
</gene>
<evidence type="ECO:0000256" key="2">
    <source>
        <dbReference type="RuleBase" id="RU000363"/>
    </source>
</evidence>
<comment type="similarity">
    <text evidence="1 2">Belongs to the short-chain dehydrogenases/reductases (SDR) family.</text>
</comment>
<dbReference type="EMBL" id="ML979137">
    <property type="protein sequence ID" value="KAF1914812.1"/>
    <property type="molecule type" value="Genomic_DNA"/>
</dbReference>
<dbReference type="Proteomes" id="UP000800096">
    <property type="component" value="Unassembled WGS sequence"/>
</dbReference>
<keyword evidence="4" id="KW-1185">Reference proteome</keyword>
<dbReference type="PANTHER" id="PTHR43544">
    <property type="entry name" value="SHORT-CHAIN DEHYDROGENASE/REDUCTASE"/>
    <property type="match status" value="1"/>
</dbReference>
<dbReference type="GO" id="GO:0016491">
    <property type="term" value="F:oxidoreductase activity"/>
    <property type="evidence" value="ECO:0007669"/>
    <property type="project" value="TreeGrafter"/>
</dbReference>
<evidence type="ECO:0000313" key="3">
    <source>
        <dbReference type="EMBL" id="KAF1914812.1"/>
    </source>
</evidence>
<dbReference type="AlphaFoldDB" id="A0A6A5QHJ6"/>
<dbReference type="GO" id="GO:0019748">
    <property type="term" value="P:secondary metabolic process"/>
    <property type="evidence" value="ECO:0007669"/>
    <property type="project" value="TreeGrafter"/>
</dbReference>
<evidence type="ECO:0008006" key="5">
    <source>
        <dbReference type="Google" id="ProtNLM"/>
    </source>
</evidence>
<dbReference type="Gene3D" id="3.40.50.720">
    <property type="entry name" value="NAD(P)-binding Rossmann-like Domain"/>
    <property type="match status" value="1"/>
</dbReference>
<dbReference type="InterPro" id="IPR036291">
    <property type="entry name" value="NAD(P)-bd_dom_sf"/>
</dbReference>
<sequence>MSSSIDKQVILITGATAGIGFDTAVYLAADSAKNHVIMGARSAAKGEAKVKDVQAKSPKGTVSFVIVDQNDDESISAAVKQIEQEFGRLDVLVNNAGVAPEPTGKVWTTRKHLRTIFETNVFGPTILTEAALPLLKHSKNAMVINVTSGLGSIAGLDTNLDSNSPLLPFQGVLGPGYRMSKAALNTLTAYQHLHLHKDGVKTWAYCPGYVVTDLTADRDSRMAEPWCESSETSAQGILDIVHGERDAEVGKFVTKRGGAYPW</sequence>
<dbReference type="GO" id="GO:0005737">
    <property type="term" value="C:cytoplasm"/>
    <property type="evidence" value="ECO:0007669"/>
    <property type="project" value="TreeGrafter"/>
</dbReference>
<evidence type="ECO:0000313" key="4">
    <source>
        <dbReference type="Proteomes" id="UP000800096"/>
    </source>
</evidence>
<dbReference type="PRINTS" id="PR00080">
    <property type="entry name" value="SDRFAMILY"/>
</dbReference>
<dbReference type="PRINTS" id="PR00081">
    <property type="entry name" value="GDHRDH"/>
</dbReference>
<dbReference type="OrthoDB" id="7289984at2759"/>
<dbReference type="PANTHER" id="PTHR43544:SF32">
    <property type="entry name" value="CHAIN DEHYDROGENASE, PUTATIVE (AFU_ORTHOLOGUE AFUA_5G01530)-RELATED"/>
    <property type="match status" value="1"/>
</dbReference>
<name>A0A6A5QHJ6_AMPQU</name>
<dbReference type="SUPFAM" id="SSF51735">
    <property type="entry name" value="NAD(P)-binding Rossmann-fold domains"/>
    <property type="match status" value="1"/>
</dbReference>